<proteinExistence type="predicted"/>
<sequence length="706" mass="73114">MHMRPLLHVGLRHDLTVELALGPQPDEAAPHDTIKTGWSKGADEHEEAPTAHLQQQTEQATQEDEQMSIGAGRNPTGAHCQQQRLTGHHQKQVGRVRPQNRRQREASSTCTGHGDTASCGKLWQETSEEARGKRHCRRSSPAAAADGAADVQVAPSLVVHSRRDQVAAAEQHHRDGEDELQEQEAGHAAAVKQFPAAPTQAATARAAAGSRQQSQPPRPSPHSPPPRPPRAAPHSPRQQQPPELQALWRVMLQVPAAQMRAARALNRRQAALAAAVGAPVAAVTSDGPALSSFRSSLREVVALLLRARVVTSLPTTPLSCGGGGTSGSHHIGSGSGGSTTDSSGSGSGGSGTSSGDGSSGVGACCCCCALQQTAGGKAAVPAVPCCCWRSAAHYLHAASVAVADCYVVLADAAEKDAEWLEQEQAQQLQAAEEGGLGVGQGGEGQDGCQEGQAAAAGQQVDRYGEGKDWCEGQEGGEGGQERRLAGSHPDGAVAMLSRQLVLTGAPVLAAAGVVAASVRLTPSAGSLSHCLGFRPVAHVQSRIKRVSFSICSDGYAASVLMIRVQRGVTGSAAGGASEERGPVSASGSSGRAAGASPGRAGRGGGSVYRDLELGVQLRRQSTIGIDPACGGPITAGRLPTDGLAWHVSDAVQELVMREALQLERAVLPELVRVVKANEQQGWPQDDEGMLLLMAHCAEQGHAFRYS</sequence>
<feature type="region of interest" description="Disordered" evidence="1">
    <location>
        <begin position="163"/>
        <end position="240"/>
    </location>
</feature>
<gene>
    <name evidence="2" type="ORF">HYH02_004211</name>
</gene>
<dbReference type="EMBL" id="JAEHOD010000009">
    <property type="protein sequence ID" value="KAG2450938.1"/>
    <property type="molecule type" value="Genomic_DNA"/>
</dbReference>
<feature type="compositionally biased region" description="Basic residues" evidence="1">
    <location>
        <begin position="86"/>
        <end position="101"/>
    </location>
</feature>
<feature type="compositionally biased region" description="Pro residues" evidence="1">
    <location>
        <begin position="216"/>
        <end position="231"/>
    </location>
</feature>
<organism evidence="2 3">
    <name type="scientific">Chlamydomonas schloesseri</name>
    <dbReference type="NCBI Taxonomy" id="2026947"/>
    <lineage>
        <taxon>Eukaryota</taxon>
        <taxon>Viridiplantae</taxon>
        <taxon>Chlorophyta</taxon>
        <taxon>core chlorophytes</taxon>
        <taxon>Chlorophyceae</taxon>
        <taxon>CS clade</taxon>
        <taxon>Chlamydomonadales</taxon>
        <taxon>Chlamydomonadaceae</taxon>
        <taxon>Chlamydomonas</taxon>
    </lineage>
</organism>
<accession>A0A836B8T7</accession>
<evidence type="ECO:0000256" key="1">
    <source>
        <dbReference type="SAM" id="MobiDB-lite"/>
    </source>
</evidence>
<feature type="compositionally biased region" description="Low complexity" evidence="1">
    <location>
        <begin position="571"/>
        <end position="599"/>
    </location>
</feature>
<protein>
    <submittedName>
        <fullName evidence="2">Uncharacterized protein</fullName>
    </submittedName>
</protein>
<dbReference type="Proteomes" id="UP000613740">
    <property type="component" value="Unassembled WGS sequence"/>
</dbReference>
<comment type="caution">
    <text evidence="2">The sequence shown here is derived from an EMBL/GenBank/DDBJ whole genome shotgun (WGS) entry which is preliminary data.</text>
</comment>
<feature type="compositionally biased region" description="Low complexity" evidence="1">
    <location>
        <begin position="327"/>
        <end position="344"/>
    </location>
</feature>
<feature type="region of interest" description="Disordered" evidence="1">
    <location>
        <begin position="466"/>
        <end position="486"/>
    </location>
</feature>
<feature type="region of interest" description="Disordered" evidence="1">
    <location>
        <begin position="23"/>
        <end position="149"/>
    </location>
</feature>
<feature type="compositionally biased region" description="Low complexity" evidence="1">
    <location>
        <begin position="195"/>
        <end position="215"/>
    </location>
</feature>
<feature type="region of interest" description="Disordered" evidence="1">
    <location>
        <begin position="318"/>
        <end position="353"/>
    </location>
</feature>
<evidence type="ECO:0000313" key="2">
    <source>
        <dbReference type="EMBL" id="KAG2450938.1"/>
    </source>
</evidence>
<keyword evidence="3" id="KW-1185">Reference proteome</keyword>
<feature type="region of interest" description="Disordered" evidence="1">
    <location>
        <begin position="571"/>
        <end position="605"/>
    </location>
</feature>
<dbReference type="AlphaFoldDB" id="A0A836B8T7"/>
<feature type="compositionally biased region" description="Basic and acidic residues" evidence="1">
    <location>
        <begin position="163"/>
        <end position="176"/>
    </location>
</feature>
<name>A0A836B8T7_9CHLO</name>
<reference evidence="2" key="1">
    <citation type="journal article" date="2020" name="bioRxiv">
        <title>Comparative genomics of Chlamydomonas.</title>
        <authorList>
            <person name="Craig R.J."/>
            <person name="Hasan A.R."/>
            <person name="Ness R.W."/>
            <person name="Keightley P.D."/>
        </authorList>
    </citation>
    <scope>NUCLEOTIDE SEQUENCE</scope>
    <source>
        <strain evidence="2">CCAP 11/173</strain>
    </source>
</reference>
<evidence type="ECO:0000313" key="3">
    <source>
        <dbReference type="Proteomes" id="UP000613740"/>
    </source>
</evidence>